<comment type="caution">
    <text evidence="2">The sequence shown here is derived from an EMBL/GenBank/DDBJ whole genome shotgun (WGS) entry which is preliminary data.</text>
</comment>
<feature type="transmembrane region" description="Helical" evidence="1">
    <location>
        <begin position="7"/>
        <end position="29"/>
    </location>
</feature>
<evidence type="ECO:0000313" key="3">
    <source>
        <dbReference type="Proteomes" id="UP000014978"/>
    </source>
</evidence>
<dbReference type="EMBL" id="ATCN01000476">
    <property type="protein sequence ID" value="EPR78929.1"/>
    <property type="molecule type" value="Genomic_DNA"/>
</dbReference>
<evidence type="ECO:0000256" key="1">
    <source>
        <dbReference type="SAM" id="Phobius"/>
    </source>
</evidence>
<protein>
    <submittedName>
        <fullName evidence="2">Uncharacterized protein</fullName>
    </submittedName>
</protein>
<dbReference type="InParanoid" id="S7XIR6"/>
<reference evidence="3" key="1">
    <citation type="journal article" date="2013" name="PLoS Genet.">
        <title>The genome of Spraguea lophii and the basis of host-microsporidian interactions.</title>
        <authorList>
            <person name="Campbell S.E."/>
            <person name="Williams T.A."/>
            <person name="Yousuf A."/>
            <person name="Soanes D.M."/>
            <person name="Paszkiewicz K.H."/>
            <person name="Williams B.A.P."/>
        </authorList>
    </citation>
    <scope>NUCLEOTIDE SEQUENCE [LARGE SCALE GENOMIC DNA]</scope>
    <source>
        <strain evidence="3">42_110</strain>
    </source>
</reference>
<accession>S7XIR6</accession>
<gene>
    <name evidence="2" type="ORF">SLOPH_965</name>
</gene>
<proteinExistence type="predicted"/>
<dbReference type="AlphaFoldDB" id="S7XIR6"/>
<evidence type="ECO:0000313" key="2">
    <source>
        <dbReference type="EMBL" id="EPR78929.1"/>
    </source>
</evidence>
<organism evidence="2 3">
    <name type="scientific">Spraguea lophii (strain 42_110)</name>
    <name type="common">Microsporidian parasite</name>
    <dbReference type="NCBI Taxonomy" id="1358809"/>
    <lineage>
        <taxon>Eukaryota</taxon>
        <taxon>Fungi</taxon>
        <taxon>Fungi incertae sedis</taxon>
        <taxon>Microsporidia</taxon>
        <taxon>Spragueidae</taxon>
        <taxon>Spraguea</taxon>
    </lineage>
</organism>
<keyword evidence="1" id="KW-1133">Transmembrane helix</keyword>
<dbReference type="VEuPathDB" id="MicrosporidiaDB:SLOPH_965"/>
<dbReference type="HOGENOM" id="CLU_2098416_0_0_1"/>
<keyword evidence="1" id="KW-0472">Membrane</keyword>
<keyword evidence="3" id="KW-1185">Reference proteome</keyword>
<dbReference type="Proteomes" id="UP000014978">
    <property type="component" value="Unassembled WGS sequence"/>
</dbReference>
<sequence>MRFSLRNVLLIIVGSTVILTLFAVLFIYIRDGGFDGKEQKRRLSRFLDDQEKCGVLLKNKKYVVKILMSFYSRALKNEILEAEKKGERLNDECIKKLKNLDIAAVNINMLMKRRHW</sequence>
<name>S7XIR6_SPRLO</name>
<keyword evidence="1" id="KW-0812">Transmembrane</keyword>